<gene>
    <name evidence="4" type="primary">CCNDBP1</name>
</gene>
<proteinExistence type="predicted"/>
<dbReference type="InterPro" id="IPR049317">
    <property type="entry name" value="GCIP-like_N"/>
</dbReference>
<dbReference type="Ensembl" id="ENSEAST00005017699.1">
    <property type="protein sequence ID" value="ENSEASP00005016292.1"/>
    <property type="gene ID" value="ENSEASG00005011298.1"/>
</dbReference>
<evidence type="ECO:0000256" key="1">
    <source>
        <dbReference type="ARBA" id="ARBA00011158"/>
    </source>
</evidence>
<protein>
    <recommendedName>
        <fullName evidence="2">Cyclin-D1-binding protein 1</fullName>
    </recommendedName>
</protein>
<feature type="domain" description="Cyclin-D1-binding protein 1-like N-terminal" evidence="3">
    <location>
        <begin position="56"/>
        <end position="112"/>
    </location>
</feature>
<accession>A0A8C4LTY6</accession>
<evidence type="ECO:0000259" key="3">
    <source>
        <dbReference type="Pfam" id="PF13324"/>
    </source>
</evidence>
<name>A0A8C4LTY6_EQUAS</name>
<reference evidence="4" key="1">
    <citation type="submission" date="2023-03" db="UniProtKB">
        <authorList>
            <consortium name="Ensembl"/>
        </authorList>
    </citation>
    <scope>IDENTIFICATION</scope>
</reference>
<dbReference type="InterPro" id="IPR026907">
    <property type="entry name" value="GCIP-like"/>
</dbReference>
<dbReference type="PANTHER" id="PTHR15492:SF1">
    <property type="entry name" value="CYCLIN-D1-BINDING PROTEIN 1"/>
    <property type="match status" value="1"/>
</dbReference>
<comment type="subunit">
    <text evidence="1">Interacts with CCND1 and GRAP2. May also interact with COPS5, RPLP0, SIRT6, SYF2 and TCF3.</text>
</comment>
<dbReference type="GO" id="GO:0005634">
    <property type="term" value="C:nucleus"/>
    <property type="evidence" value="ECO:0007669"/>
    <property type="project" value="TreeGrafter"/>
</dbReference>
<dbReference type="Gene3D" id="1.20.1420.10">
    <property type="entry name" value="Talin, central domain"/>
    <property type="match status" value="1"/>
</dbReference>
<organism evidence="4">
    <name type="scientific">Equus asinus asinus</name>
    <dbReference type="NCBI Taxonomy" id="83772"/>
    <lineage>
        <taxon>Eukaryota</taxon>
        <taxon>Metazoa</taxon>
        <taxon>Chordata</taxon>
        <taxon>Craniata</taxon>
        <taxon>Vertebrata</taxon>
        <taxon>Euteleostomi</taxon>
        <taxon>Mammalia</taxon>
        <taxon>Eutheria</taxon>
        <taxon>Laurasiatheria</taxon>
        <taxon>Perissodactyla</taxon>
        <taxon>Equidae</taxon>
        <taxon>Equus</taxon>
    </lineage>
</organism>
<evidence type="ECO:0000313" key="4">
    <source>
        <dbReference type="Ensembl" id="ENSEASP00005016292.1"/>
    </source>
</evidence>
<evidence type="ECO:0000256" key="2">
    <source>
        <dbReference type="ARBA" id="ARBA00016410"/>
    </source>
</evidence>
<sequence length="142" mass="15681">MASAGAPAAAVPTLAPPLEQLRHLARELRLLLPGVRVGEARETSKEFNRETFWSRLNEAAVKVSGEATTLTEVFSRLPLPSPQETQRFCEQVHAAIQAIIAIYYSLPKDQAPRTMTLFPATMSGLRASRCLGYQETTKLQPF</sequence>
<dbReference type="PANTHER" id="PTHR15492">
    <property type="entry name" value="CYCLIN D1-BINDING PROTEIN 1"/>
    <property type="match status" value="1"/>
</dbReference>
<dbReference type="Pfam" id="PF13324">
    <property type="entry name" value="GCIP_N"/>
    <property type="match status" value="1"/>
</dbReference>
<dbReference type="AlphaFoldDB" id="A0A8C4LTY6"/>